<comment type="caution">
    <text evidence="6">The sequence shown here is derived from an EMBL/GenBank/DDBJ whole genome shotgun (WGS) entry which is preliminary data.</text>
</comment>
<dbReference type="InterPro" id="IPR015341">
    <property type="entry name" value="Glyco_hydro_38_cen"/>
</dbReference>
<dbReference type="InterPro" id="IPR011682">
    <property type="entry name" value="Glyco_hydro_38_C"/>
</dbReference>
<keyword evidence="4 6" id="KW-0326">Glycosidase</keyword>
<accession>A0A839U134</accession>
<dbReference type="InterPro" id="IPR011330">
    <property type="entry name" value="Glyco_hydro/deAcase_b/a-brl"/>
</dbReference>
<dbReference type="GO" id="GO:0009313">
    <property type="term" value="P:oligosaccharide catabolic process"/>
    <property type="evidence" value="ECO:0007669"/>
    <property type="project" value="TreeGrafter"/>
</dbReference>
<dbReference type="GO" id="GO:0046872">
    <property type="term" value="F:metal ion binding"/>
    <property type="evidence" value="ECO:0007669"/>
    <property type="project" value="UniProtKB-KW"/>
</dbReference>
<dbReference type="SMART" id="SM00872">
    <property type="entry name" value="Alpha-mann_mid"/>
    <property type="match status" value="1"/>
</dbReference>
<name>A0A839U134_9BACL</name>
<dbReference type="SUPFAM" id="SSF74650">
    <property type="entry name" value="Galactose mutarotase-like"/>
    <property type="match status" value="1"/>
</dbReference>
<dbReference type="Gene3D" id="2.60.40.2210">
    <property type="match status" value="1"/>
</dbReference>
<dbReference type="GO" id="GO:0030246">
    <property type="term" value="F:carbohydrate binding"/>
    <property type="evidence" value="ECO:0007669"/>
    <property type="project" value="InterPro"/>
</dbReference>
<dbReference type="PANTHER" id="PTHR46017">
    <property type="entry name" value="ALPHA-MANNOSIDASE 2C1"/>
    <property type="match status" value="1"/>
</dbReference>
<dbReference type="SUPFAM" id="SSF88688">
    <property type="entry name" value="Families 57/38 glycoside transferase middle domain"/>
    <property type="match status" value="1"/>
</dbReference>
<reference evidence="6 7" key="1">
    <citation type="submission" date="2020-08" db="EMBL/GenBank/DDBJ databases">
        <title>Genomic Encyclopedia of Type Strains, Phase III (KMG-III): the genomes of soil and plant-associated and newly described type strains.</title>
        <authorList>
            <person name="Whitman W."/>
        </authorList>
    </citation>
    <scope>NUCLEOTIDE SEQUENCE [LARGE SCALE GENOMIC DNA]</scope>
    <source>
        <strain evidence="6 7">CECT 5831</strain>
    </source>
</reference>
<evidence type="ECO:0000313" key="7">
    <source>
        <dbReference type="Proteomes" id="UP000517523"/>
    </source>
</evidence>
<evidence type="ECO:0000256" key="2">
    <source>
        <dbReference type="ARBA" id="ARBA00022723"/>
    </source>
</evidence>
<dbReference type="AlphaFoldDB" id="A0A839U134"/>
<proteinExistence type="inferred from homology"/>
<dbReference type="Gene3D" id="2.70.98.30">
    <property type="entry name" value="Golgi alpha-mannosidase II, domain 4"/>
    <property type="match status" value="1"/>
</dbReference>
<dbReference type="InterPro" id="IPR037094">
    <property type="entry name" value="Glyco_hydro_38_cen_sf"/>
</dbReference>
<dbReference type="Pfam" id="PF07748">
    <property type="entry name" value="Glyco_hydro_38C"/>
    <property type="match status" value="1"/>
</dbReference>
<dbReference type="InterPro" id="IPR028995">
    <property type="entry name" value="Glyco_hydro_57/38_cen_sf"/>
</dbReference>
<protein>
    <submittedName>
        <fullName evidence="6">Alpha-mannosidase</fullName>
        <ecNumber evidence="6">3.2.1.24</ecNumber>
    </submittedName>
</protein>
<dbReference type="Pfam" id="PF18438">
    <property type="entry name" value="Glyco_hydro_38"/>
    <property type="match status" value="1"/>
</dbReference>
<dbReference type="CDD" id="cd10814">
    <property type="entry name" value="GH38N_AMII_SpGH38_like"/>
    <property type="match status" value="1"/>
</dbReference>
<dbReference type="EMBL" id="JACHXJ010000007">
    <property type="protein sequence ID" value="MBB3131470.1"/>
    <property type="molecule type" value="Genomic_DNA"/>
</dbReference>
<comment type="similarity">
    <text evidence="1">Belongs to the glycosyl hydrolase 38 family.</text>
</comment>
<evidence type="ECO:0000256" key="1">
    <source>
        <dbReference type="ARBA" id="ARBA00009792"/>
    </source>
</evidence>
<evidence type="ECO:0000256" key="4">
    <source>
        <dbReference type="ARBA" id="ARBA00023295"/>
    </source>
</evidence>
<dbReference type="GO" id="GO:0006013">
    <property type="term" value="P:mannose metabolic process"/>
    <property type="evidence" value="ECO:0007669"/>
    <property type="project" value="InterPro"/>
</dbReference>
<dbReference type="Gene3D" id="3.20.110.10">
    <property type="entry name" value="Glycoside hydrolase 38, N terminal domain"/>
    <property type="match status" value="1"/>
</dbReference>
<dbReference type="GO" id="GO:0004559">
    <property type="term" value="F:alpha-mannosidase activity"/>
    <property type="evidence" value="ECO:0007669"/>
    <property type="project" value="UniProtKB-EC"/>
</dbReference>
<dbReference type="Gene3D" id="1.20.1270.50">
    <property type="entry name" value="Glycoside hydrolase family 38, central domain"/>
    <property type="match status" value="1"/>
</dbReference>
<dbReference type="Pfam" id="PF09261">
    <property type="entry name" value="Alpha-mann_mid"/>
    <property type="match status" value="1"/>
</dbReference>
<feature type="domain" description="Glycoside hydrolase family 38 central" evidence="5">
    <location>
        <begin position="297"/>
        <end position="370"/>
    </location>
</feature>
<keyword evidence="2" id="KW-0479">Metal-binding</keyword>
<dbReference type="Proteomes" id="UP000517523">
    <property type="component" value="Unassembled WGS sequence"/>
</dbReference>
<dbReference type="RefSeq" id="WP_183586462.1">
    <property type="nucleotide sequence ID" value="NZ_JACHXJ010000007.1"/>
</dbReference>
<evidence type="ECO:0000259" key="5">
    <source>
        <dbReference type="SMART" id="SM00872"/>
    </source>
</evidence>
<organism evidence="6 7">
    <name type="scientific">Paenibacillus rhizosphaerae</name>
    <dbReference type="NCBI Taxonomy" id="297318"/>
    <lineage>
        <taxon>Bacteria</taxon>
        <taxon>Bacillati</taxon>
        <taxon>Bacillota</taxon>
        <taxon>Bacilli</taxon>
        <taxon>Bacillales</taxon>
        <taxon>Paenibacillaceae</taxon>
        <taxon>Paenibacillus</taxon>
    </lineage>
</organism>
<dbReference type="InterPro" id="IPR041147">
    <property type="entry name" value="GH38_C"/>
</dbReference>
<gene>
    <name evidence="6" type="ORF">FHS19_006193</name>
</gene>
<keyword evidence="3 6" id="KW-0378">Hydrolase</keyword>
<dbReference type="InterPro" id="IPR011013">
    <property type="entry name" value="Gal_mutarotase_sf_dom"/>
</dbReference>
<dbReference type="Pfam" id="PF17677">
    <property type="entry name" value="Glyco_hydro38C2"/>
    <property type="match status" value="1"/>
</dbReference>
<dbReference type="InterPro" id="IPR000602">
    <property type="entry name" value="Glyco_hydro_38_N"/>
</dbReference>
<dbReference type="SUPFAM" id="SSF88713">
    <property type="entry name" value="Glycoside hydrolase/deacetylase"/>
    <property type="match status" value="1"/>
</dbReference>
<dbReference type="Pfam" id="PF01074">
    <property type="entry name" value="Glyco_hydro_38N"/>
    <property type="match status" value="1"/>
</dbReference>
<sequence>MPNRKTAHIVSHTHWDREWYLPYEKHHVRLVKLMDALLDKLDEDPEYRSFFLDGQTIILEDYLQVRPQQQARLEKHIRDGRILIGPWYILQDAFLTSSEANVRNMLIGHKDAKRYGQPAPIGYFPDTFGLAGQTPQLMRQSGIHNAFFGRGVKPTGFNNTVADGDYESSFSELEWEGPDGSKVLGILFANWYSNGNEVPADPGEAKAYWQRKLADAGKYASTGELLFMNGCDHQPIQLDLPEAIRTARELFPDTDFVHSNFIDYLAALESSLDRELSSVRGELRSQRTDGWGTLVNTASSRVYLKQMNQRGQAMLEKVAEPLAAYASLLGAAYPHDLLQYAWKTLMQNHPHDSICGCSVDEVHREMVTRFEKSRHVAEAVADESLQSIAEHIDTTGFAKFGTDACPFTVFNTTGGKRTGTVSVEVDVLRHYFQEGIPFGEMKSRVKQLEPADRIVVDSQGREVPCTITDLGLQFGYDLPDDKFRQPYFARRVRVELEAADVPANGFCTYAVVRPASQAAASAERATLVTGDHTMENEYVSVSIENDGSVTLTDKASGQIYAGLCVYEDSGDIGNEYMYRQPDGETPLTSRNMAAEINILADKPYEASFRVVHAWDIPKEAEEKLAQEQQELVWFTGRTSGRSKETVRIVIETTLTLEKGTRGLKVSSRFNNQAKDHRLRMLFPTGLASGVHQADSMFEVATRGNEPSAEWTNPSYSHHQQAFASIKDGRTGLTVANLGLNEYEVLQDGQNTIAVTLLRSVGELGDWGVFPTPEAQCLGEAHAELMIIPHGLAKPEAAYNEAYQFQVPWTSVQVGLHAGGLPPVYQWFGWQGEGIAQSAVKRCEETGDLILRWYNLTASGTELAIAPTFAYRRAYRSSILEERQEAIRETTPAEELRVAVGPAEIVTLALAVETTDAGEKG</sequence>
<dbReference type="PANTHER" id="PTHR46017:SF2">
    <property type="entry name" value="MANNOSYLGLYCERATE HYDROLASE"/>
    <property type="match status" value="1"/>
</dbReference>
<dbReference type="InterPro" id="IPR027291">
    <property type="entry name" value="Glyco_hydro_38_N_sf"/>
</dbReference>
<dbReference type="EC" id="3.2.1.24" evidence="6"/>
<dbReference type="InterPro" id="IPR041509">
    <property type="entry name" value="GH38_beta-1"/>
</dbReference>
<evidence type="ECO:0000313" key="6">
    <source>
        <dbReference type="EMBL" id="MBB3131470.1"/>
    </source>
</evidence>
<dbReference type="Gene3D" id="2.60.40.2220">
    <property type="match status" value="1"/>
</dbReference>
<evidence type="ECO:0000256" key="3">
    <source>
        <dbReference type="ARBA" id="ARBA00022801"/>
    </source>
</evidence>